<feature type="repeat" description="Solcar" evidence="8">
    <location>
        <begin position="5"/>
        <end position="107"/>
    </location>
</feature>
<keyword evidence="4 8" id="KW-0812">Transmembrane</keyword>
<keyword evidence="12" id="KW-1185">Reference proteome</keyword>
<dbReference type="InterPro" id="IPR023395">
    <property type="entry name" value="MCP_dom_sf"/>
</dbReference>
<dbReference type="InterPro" id="IPR044712">
    <property type="entry name" value="SLC25A32-like"/>
</dbReference>
<dbReference type="Proteomes" id="UP000230002">
    <property type="component" value="Unassembled WGS sequence"/>
</dbReference>
<keyword evidence="6 10" id="KW-1133">Transmembrane helix</keyword>
<accession>A0A2G8SQQ4</accession>
<feature type="transmembrane region" description="Helical" evidence="10">
    <location>
        <begin position="78"/>
        <end position="99"/>
    </location>
</feature>
<evidence type="ECO:0008006" key="13">
    <source>
        <dbReference type="Google" id="ProtNLM"/>
    </source>
</evidence>
<evidence type="ECO:0000256" key="1">
    <source>
        <dbReference type="ARBA" id="ARBA00004141"/>
    </source>
</evidence>
<dbReference type="SUPFAM" id="SSF103506">
    <property type="entry name" value="Mitochondrial carrier"/>
    <property type="match status" value="2"/>
</dbReference>
<comment type="caution">
    <text evidence="11">The sequence shown here is derived from an EMBL/GenBank/DDBJ whole genome shotgun (WGS) entry which is preliminary data.</text>
</comment>
<dbReference type="AlphaFoldDB" id="A0A2G8SQQ4"/>
<proteinExistence type="inferred from homology"/>
<comment type="similarity">
    <text evidence="2 9">Belongs to the mitochondrial carrier (TC 2.A.29) family.</text>
</comment>
<dbReference type="GO" id="GO:0016020">
    <property type="term" value="C:membrane"/>
    <property type="evidence" value="ECO:0007669"/>
    <property type="project" value="UniProtKB-SubCell"/>
</dbReference>
<feature type="transmembrane region" description="Helical" evidence="10">
    <location>
        <begin position="119"/>
        <end position="141"/>
    </location>
</feature>
<organism evidence="11 12">
    <name type="scientific">Ganoderma sinense ZZ0214-1</name>
    <dbReference type="NCBI Taxonomy" id="1077348"/>
    <lineage>
        <taxon>Eukaryota</taxon>
        <taxon>Fungi</taxon>
        <taxon>Dikarya</taxon>
        <taxon>Basidiomycota</taxon>
        <taxon>Agaricomycotina</taxon>
        <taxon>Agaricomycetes</taxon>
        <taxon>Polyporales</taxon>
        <taxon>Polyporaceae</taxon>
        <taxon>Ganoderma</taxon>
    </lineage>
</organism>
<dbReference type="GO" id="GO:0055085">
    <property type="term" value="P:transmembrane transport"/>
    <property type="evidence" value="ECO:0007669"/>
    <property type="project" value="InterPro"/>
</dbReference>
<feature type="transmembrane region" description="Helical" evidence="10">
    <location>
        <begin position="12"/>
        <end position="33"/>
    </location>
</feature>
<keyword evidence="7 8" id="KW-0472">Membrane</keyword>
<evidence type="ECO:0000256" key="3">
    <source>
        <dbReference type="ARBA" id="ARBA00022448"/>
    </source>
</evidence>
<name>A0A2G8SQQ4_9APHY</name>
<dbReference type="PROSITE" id="PS50920">
    <property type="entry name" value="SOLCAR"/>
    <property type="match status" value="1"/>
</dbReference>
<evidence type="ECO:0000256" key="6">
    <source>
        <dbReference type="ARBA" id="ARBA00022989"/>
    </source>
</evidence>
<evidence type="ECO:0000256" key="10">
    <source>
        <dbReference type="SAM" id="Phobius"/>
    </source>
</evidence>
<dbReference type="Gene3D" id="1.50.40.10">
    <property type="entry name" value="Mitochondrial carrier domain"/>
    <property type="match status" value="2"/>
</dbReference>
<feature type="transmembrane region" description="Helical" evidence="10">
    <location>
        <begin position="307"/>
        <end position="327"/>
    </location>
</feature>
<feature type="transmembrane region" description="Helical" evidence="10">
    <location>
        <begin position="213"/>
        <end position="233"/>
    </location>
</feature>
<keyword evidence="5" id="KW-0677">Repeat</keyword>
<keyword evidence="3 9" id="KW-0813">Transport</keyword>
<evidence type="ECO:0000256" key="7">
    <source>
        <dbReference type="ARBA" id="ARBA00023136"/>
    </source>
</evidence>
<reference evidence="11 12" key="1">
    <citation type="journal article" date="2015" name="Sci. Rep.">
        <title>Chromosome-level genome map provides insights into diverse defense mechanisms in the medicinal fungus Ganoderma sinense.</title>
        <authorList>
            <person name="Zhu Y."/>
            <person name="Xu J."/>
            <person name="Sun C."/>
            <person name="Zhou S."/>
            <person name="Xu H."/>
            <person name="Nelson D.R."/>
            <person name="Qian J."/>
            <person name="Song J."/>
            <person name="Luo H."/>
            <person name="Xiang L."/>
            <person name="Li Y."/>
            <person name="Xu Z."/>
            <person name="Ji A."/>
            <person name="Wang L."/>
            <person name="Lu S."/>
            <person name="Hayward A."/>
            <person name="Sun W."/>
            <person name="Li X."/>
            <person name="Schwartz D.C."/>
            <person name="Wang Y."/>
            <person name="Chen S."/>
        </authorList>
    </citation>
    <scope>NUCLEOTIDE SEQUENCE [LARGE SCALE GENOMIC DNA]</scope>
    <source>
        <strain evidence="11 12">ZZ0214-1</strain>
    </source>
</reference>
<evidence type="ECO:0000313" key="11">
    <source>
        <dbReference type="EMBL" id="PIL36097.1"/>
    </source>
</evidence>
<evidence type="ECO:0000256" key="2">
    <source>
        <dbReference type="ARBA" id="ARBA00006375"/>
    </source>
</evidence>
<dbReference type="GO" id="GO:0006862">
    <property type="term" value="P:nucleotide transport"/>
    <property type="evidence" value="ECO:0007669"/>
    <property type="project" value="InterPro"/>
</dbReference>
<protein>
    <recommendedName>
        <fullName evidence="13">Transporter</fullName>
    </recommendedName>
</protein>
<gene>
    <name evidence="11" type="ORF">GSI_01757</name>
</gene>
<feature type="transmembrane region" description="Helical" evidence="10">
    <location>
        <begin position="172"/>
        <end position="193"/>
    </location>
</feature>
<dbReference type="Pfam" id="PF00153">
    <property type="entry name" value="Mito_carr"/>
    <property type="match status" value="1"/>
</dbReference>
<dbReference type="InterPro" id="IPR018108">
    <property type="entry name" value="MCP_transmembrane"/>
</dbReference>
<evidence type="ECO:0000256" key="5">
    <source>
        <dbReference type="ARBA" id="ARBA00022737"/>
    </source>
</evidence>
<sequence>MAGFFESLFLAITLAVSLVVSLGITVPLIGALVRLRANYNPKALQLDPEGNVDVHTGPIVTSFFGMLQRVYRIEGWAGLYKGLMPTATATIVMTGFAVAAMDSRTLATHGRVDPPDVGVLAAFVYAVFGTLVALPAAIITYRSIVTPYRLPYFRPIYSLRILLTPTERRRPWILYLTPGLVAAQVLQIAYTVVVLHGLRRLLLPADNISPVKFGIYVAIEMASTTIICPLEVITTKLAIQRNHSTAEYNSVEQEVEDDAVEAPEYAEYSGQEEDVIGLRHEKDPYYGFADCVKRIVDEEGWQTLYRAWWVTVLAAILSALAAGAAIVQSMDVGHN</sequence>
<dbReference type="STRING" id="1077348.A0A2G8SQQ4"/>
<evidence type="ECO:0000313" key="12">
    <source>
        <dbReference type="Proteomes" id="UP000230002"/>
    </source>
</evidence>
<comment type="subcellular location">
    <subcellularLocation>
        <location evidence="1">Membrane</location>
        <topology evidence="1">Multi-pass membrane protein</topology>
    </subcellularLocation>
</comment>
<dbReference type="EMBL" id="AYKW01000002">
    <property type="protein sequence ID" value="PIL36097.1"/>
    <property type="molecule type" value="Genomic_DNA"/>
</dbReference>
<evidence type="ECO:0000256" key="8">
    <source>
        <dbReference type="PROSITE-ProRule" id="PRU00282"/>
    </source>
</evidence>
<evidence type="ECO:0000256" key="9">
    <source>
        <dbReference type="RuleBase" id="RU000488"/>
    </source>
</evidence>
<dbReference type="PANTHER" id="PTHR45683">
    <property type="entry name" value="MITOCHONDRIAL NICOTINAMIDE ADENINE DINUCLEOTIDE TRANSPORTER 1-RELATED-RELATED"/>
    <property type="match status" value="1"/>
</dbReference>
<evidence type="ECO:0000256" key="4">
    <source>
        <dbReference type="ARBA" id="ARBA00022692"/>
    </source>
</evidence>
<dbReference type="OrthoDB" id="21292at2759"/>